<name>A0A2U9CNV7_SCOMX</name>
<organism evidence="1 2">
    <name type="scientific">Scophthalmus maximus</name>
    <name type="common">Turbot</name>
    <name type="synonym">Psetta maxima</name>
    <dbReference type="NCBI Taxonomy" id="52904"/>
    <lineage>
        <taxon>Eukaryota</taxon>
        <taxon>Metazoa</taxon>
        <taxon>Chordata</taxon>
        <taxon>Craniata</taxon>
        <taxon>Vertebrata</taxon>
        <taxon>Euteleostomi</taxon>
        <taxon>Actinopterygii</taxon>
        <taxon>Neopterygii</taxon>
        <taxon>Teleostei</taxon>
        <taxon>Neoteleostei</taxon>
        <taxon>Acanthomorphata</taxon>
        <taxon>Carangaria</taxon>
        <taxon>Pleuronectiformes</taxon>
        <taxon>Pleuronectoidei</taxon>
        <taxon>Scophthalmidae</taxon>
        <taxon>Scophthalmus</taxon>
    </lineage>
</organism>
<reference evidence="1 2" key="1">
    <citation type="submission" date="2017-12" db="EMBL/GenBank/DDBJ databases">
        <title>Integrating genomic resources of turbot (Scophthalmus maximus) in depth evaluation of genetic and physical mapping variation across individuals.</title>
        <authorList>
            <person name="Martinez P."/>
        </authorList>
    </citation>
    <scope>NUCLEOTIDE SEQUENCE [LARGE SCALE GENOMIC DNA]</scope>
</reference>
<evidence type="ECO:0000313" key="2">
    <source>
        <dbReference type="Proteomes" id="UP000246464"/>
    </source>
</evidence>
<evidence type="ECO:0000313" key="1">
    <source>
        <dbReference type="EMBL" id="AWP18251.1"/>
    </source>
</evidence>
<gene>
    <name evidence="1" type="ORF">SMAX5B_013021</name>
</gene>
<sequence length="106" mass="12020">MRDGKAGNDHTPFNTRAQKNLKICLVYQQDTRRLLLYRKACHPVSHTSTGDPSWVFVYSTMHAKSSAVFFGFISFRDRPASNRKLHWQHPRLCKPAGVASGSCDLV</sequence>
<protein>
    <submittedName>
        <fullName evidence="1">Uncharacterized protein</fullName>
    </submittedName>
</protein>
<accession>A0A2U9CNV7</accession>
<dbReference type="AlphaFoldDB" id="A0A2U9CNV7"/>
<proteinExistence type="predicted"/>
<keyword evidence="2" id="KW-1185">Reference proteome</keyword>
<dbReference type="Proteomes" id="UP000246464">
    <property type="component" value="Chromosome 19"/>
</dbReference>
<dbReference type="EMBL" id="CP026261">
    <property type="protein sequence ID" value="AWP18251.1"/>
    <property type="molecule type" value="Genomic_DNA"/>
</dbReference>